<reference evidence="2" key="1">
    <citation type="submission" date="2014-12" db="EMBL/GenBank/DDBJ databases">
        <title>Insight into the proteome of Arion vulgaris.</title>
        <authorList>
            <person name="Aradska J."/>
            <person name="Bulat T."/>
            <person name="Smidak R."/>
            <person name="Sarate P."/>
            <person name="Gangsoo J."/>
            <person name="Sialana F."/>
            <person name="Bilban M."/>
            <person name="Lubec G."/>
        </authorList>
    </citation>
    <scope>NUCLEOTIDE SEQUENCE</scope>
    <source>
        <tissue evidence="2">Skin</tissue>
    </source>
</reference>
<accession>A0A0B7AK07</accession>
<gene>
    <name evidence="2" type="primary">ORF124771</name>
</gene>
<keyword evidence="1" id="KW-1133">Transmembrane helix</keyword>
<evidence type="ECO:0000313" key="2">
    <source>
        <dbReference type="EMBL" id="CEK81193.1"/>
    </source>
</evidence>
<organism evidence="2">
    <name type="scientific">Arion vulgaris</name>
    <dbReference type="NCBI Taxonomy" id="1028688"/>
    <lineage>
        <taxon>Eukaryota</taxon>
        <taxon>Metazoa</taxon>
        <taxon>Spiralia</taxon>
        <taxon>Lophotrochozoa</taxon>
        <taxon>Mollusca</taxon>
        <taxon>Gastropoda</taxon>
        <taxon>Heterobranchia</taxon>
        <taxon>Euthyneura</taxon>
        <taxon>Panpulmonata</taxon>
        <taxon>Eupulmonata</taxon>
        <taxon>Stylommatophora</taxon>
        <taxon>Helicina</taxon>
        <taxon>Arionoidea</taxon>
        <taxon>Arionidae</taxon>
        <taxon>Arion</taxon>
    </lineage>
</organism>
<dbReference type="AlphaFoldDB" id="A0A0B7AK07"/>
<evidence type="ECO:0000256" key="1">
    <source>
        <dbReference type="SAM" id="Phobius"/>
    </source>
</evidence>
<keyword evidence="1" id="KW-0812">Transmembrane</keyword>
<name>A0A0B7AK07_9EUPU</name>
<dbReference type="EMBL" id="HACG01034328">
    <property type="protein sequence ID" value="CEK81193.1"/>
    <property type="molecule type" value="Transcribed_RNA"/>
</dbReference>
<protein>
    <submittedName>
        <fullName evidence="2">Uncharacterized protein</fullName>
    </submittedName>
</protein>
<keyword evidence="1" id="KW-0472">Membrane</keyword>
<proteinExistence type="predicted"/>
<sequence>MLIVLNHMLVSHVGTILLTSFPACPTFYSKLILITSDSFIVESTSNRYSFSDLRMFHLSILNVLFIGDLYTNASLFFR</sequence>
<feature type="transmembrane region" description="Helical" evidence="1">
    <location>
        <begin position="55"/>
        <end position="77"/>
    </location>
</feature>